<dbReference type="InterPro" id="IPR012910">
    <property type="entry name" value="Plug_dom"/>
</dbReference>
<dbReference type="AlphaFoldDB" id="E6XPD9"/>
<dbReference type="Pfam" id="PF14905">
    <property type="entry name" value="OMP_b-brl_3"/>
    <property type="match status" value="1"/>
</dbReference>
<dbReference type="HOGENOM" id="CLU_008287_18_0_6"/>
<keyword evidence="6 8" id="KW-0472">Membrane</keyword>
<feature type="signal peptide" evidence="10">
    <location>
        <begin position="1"/>
        <end position="25"/>
    </location>
</feature>
<dbReference type="GO" id="GO:0015344">
    <property type="term" value="F:siderophore uptake transmembrane transporter activity"/>
    <property type="evidence" value="ECO:0007669"/>
    <property type="project" value="TreeGrafter"/>
</dbReference>
<dbReference type="PROSITE" id="PS52016">
    <property type="entry name" value="TONB_DEPENDENT_REC_3"/>
    <property type="match status" value="1"/>
</dbReference>
<evidence type="ECO:0000256" key="5">
    <source>
        <dbReference type="ARBA" id="ARBA00022729"/>
    </source>
</evidence>
<dbReference type="SUPFAM" id="SSF56935">
    <property type="entry name" value="Porins"/>
    <property type="match status" value="1"/>
</dbReference>
<keyword evidence="4 8" id="KW-0812">Transmembrane</keyword>
<dbReference type="Pfam" id="PF07715">
    <property type="entry name" value="Plug"/>
    <property type="match status" value="1"/>
</dbReference>
<keyword evidence="13" id="KW-0675">Receptor</keyword>
<feature type="compositionally biased region" description="Gly residues" evidence="9">
    <location>
        <begin position="373"/>
        <end position="430"/>
    </location>
</feature>
<keyword evidence="5 10" id="KW-0732">Signal</keyword>
<dbReference type="InterPro" id="IPR039426">
    <property type="entry name" value="TonB-dep_rcpt-like"/>
</dbReference>
<organism evidence="13 14">
    <name type="scientific">Shewanella putrefaciens (strain 200)</name>
    <dbReference type="NCBI Taxonomy" id="399804"/>
    <lineage>
        <taxon>Bacteria</taxon>
        <taxon>Pseudomonadati</taxon>
        <taxon>Pseudomonadota</taxon>
        <taxon>Gammaproteobacteria</taxon>
        <taxon>Alteromonadales</taxon>
        <taxon>Shewanellaceae</taxon>
        <taxon>Shewanella</taxon>
    </lineage>
</organism>
<dbReference type="InterPro" id="IPR037066">
    <property type="entry name" value="Plug_dom_sf"/>
</dbReference>
<sequence precursor="true">MMITNPLFRASSLALAISFSFTIQADEITRDPVLNVNEVIIVHGDGSEASEMATTHWSINEEEIRASGAQTLDQVLKNVPGVYIRVGGDGTPRVDIRGFKTRHVTLLVNGVPMSSADDGQFDPSVIPTSQIASVEVSVGPTSVLYGPSGAGGVINIITKQGRTAPALSGRLEASKDNTFNGDISAAGAGDDWQGLVSISRQQTDGFPMSNDFDPTQYQDGELRVNSDREVTNVYAQGSYWLSDKTQLIANMALRNGEWGKPARDGTGSGKLKYERTDDYDSHTFQLGLAHQFDNTFTLRGFGYHNQSDTLEAAYADETYQALTQTQDGRSVVQGVNLQFITDFHQAGLLTTSVIAEEQSWKSVVDTYSSNSGSGSGSNSGTGSGSGSGSGTGSGGGTGGGSGTGSGGGTGGGSGTGSGGGAGNGGGNGSGGAENLDDSAWLYTAAAEYQYQSEYHYGVTLGGAFHSLDASDGSDDNYSAMASSYWQVVTDSRLSLSVARKVRFPSMVNLYSQASGNSELEAEESKHIELGLEQDLPASTNFSIYGFYTDAKNYIAKDTAGFYQNMGRYEFKGIDFQINNHAIEHLDLSFSYSFLDSKEMEGDDTLDALQYRPRHQLRWQMSYEFPFETQIHLNVERILEQVYATQVKVNGKNQYQQQSLDNYTLVDINLVQPLISDKLEVYLRATNLLDENYYQSEALPQAGRQFFVGVNWQI</sequence>
<evidence type="ECO:0000313" key="14">
    <source>
        <dbReference type="Proteomes" id="UP000008209"/>
    </source>
</evidence>
<dbReference type="PANTHER" id="PTHR30069:SF29">
    <property type="entry name" value="HEMOGLOBIN AND HEMOGLOBIN-HAPTOGLOBIN-BINDING PROTEIN 1-RELATED"/>
    <property type="match status" value="1"/>
</dbReference>
<evidence type="ECO:0000256" key="10">
    <source>
        <dbReference type="SAM" id="SignalP"/>
    </source>
</evidence>
<feature type="chain" id="PRO_5003213314" evidence="10">
    <location>
        <begin position="26"/>
        <end position="713"/>
    </location>
</feature>
<dbReference type="InterPro" id="IPR041700">
    <property type="entry name" value="OMP_b-brl_3"/>
</dbReference>
<accession>E6XPD9</accession>
<evidence type="ECO:0000313" key="13">
    <source>
        <dbReference type="EMBL" id="ADV52573.1"/>
    </source>
</evidence>
<dbReference type="EMBL" id="CP002457">
    <property type="protein sequence ID" value="ADV52573.1"/>
    <property type="molecule type" value="Genomic_DNA"/>
</dbReference>
<evidence type="ECO:0000256" key="9">
    <source>
        <dbReference type="SAM" id="MobiDB-lite"/>
    </source>
</evidence>
<feature type="domain" description="Outer membrane protein beta-barrel" evidence="12">
    <location>
        <begin position="503"/>
        <end position="697"/>
    </location>
</feature>
<dbReference type="GO" id="GO:0009279">
    <property type="term" value="C:cell outer membrane"/>
    <property type="evidence" value="ECO:0007669"/>
    <property type="project" value="UniProtKB-SubCell"/>
</dbReference>
<keyword evidence="3 8" id="KW-1134">Transmembrane beta strand</keyword>
<evidence type="ECO:0000256" key="6">
    <source>
        <dbReference type="ARBA" id="ARBA00023136"/>
    </source>
</evidence>
<dbReference type="PANTHER" id="PTHR30069">
    <property type="entry name" value="TONB-DEPENDENT OUTER MEMBRANE RECEPTOR"/>
    <property type="match status" value="1"/>
</dbReference>
<dbReference type="InterPro" id="IPR036942">
    <property type="entry name" value="Beta-barrel_TonB_sf"/>
</dbReference>
<comment type="subcellular location">
    <subcellularLocation>
        <location evidence="1 8">Cell outer membrane</location>
        <topology evidence="1 8">Multi-pass membrane protein</topology>
    </subcellularLocation>
</comment>
<evidence type="ECO:0000256" key="2">
    <source>
        <dbReference type="ARBA" id="ARBA00022448"/>
    </source>
</evidence>
<evidence type="ECO:0000259" key="11">
    <source>
        <dbReference type="Pfam" id="PF07715"/>
    </source>
</evidence>
<comment type="similarity">
    <text evidence="8">Belongs to the TonB-dependent receptor family.</text>
</comment>
<name>E6XPD9_SHEP2</name>
<feature type="region of interest" description="Disordered" evidence="9">
    <location>
        <begin position="365"/>
        <end position="430"/>
    </location>
</feature>
<evidence type="ECO:0000259" key="12">
    <source>
        <dbReference type="Pfam" id="PF14905"/>
    </source>
</evidence>
<dbReference type="GO" id="GO:0044718">
    <property type="term" value="P:siderophore transmembrane transport"/>
    <property type="evidence" value="ECO:0007669"/>
    <property type="project" value="TreeGrafter"/>
</dbReference>
<dbReference type="Gene3D" id="2.170.130.10">
    <property type="entry name" value="TonB-dependent receptor, plug domain"/>
    <property type="match status" value="1"/>
</dbReference>
<evidence type="ECO:0000256" key="8">
    <source>
        <dbReference type="PROSITE-ProRule" id="PRU01360"/>
    </source>
</evidence>
<keyword evidence="7 8" id="KW-0998">Cell outer membrane</keyword>
<reference evidence="13 14" key="1">
    <citation type="submission" date="2011-01" db="EMBL/GenBank/DDBJ databases">
        <title>Complete sequence of Shewanella putrefaciens 200.</title>
        <authorList>
            <consortium name="US DOE Joint Genome Institute"/>
            <person name="Lucas S."/>
            <person name="Copeland A."/>
            <person name="Lapidus A."/>
            <person name="Cheng J.-F."/>
            <person name="Bruce D."/>
            <person name="Goodwin L."/>
            <person name="Pitluck S."/>
            <person name="Munk A.C."/>
            <person name="Detter J.C."/>
            <person name="Han C."/>
            <person name="Tapia R."/>
            <person name="Land M."/>
            <person name="Hauser L."/>
            <person name="Chang Y.-J."/>
            <person name="Jeffries C."/>
            <person name="Kyrpides N."/>
            <person name="Ivanova N."/>
            <person name="Mikhailova N."/>
            <person name="Kolker E."/>
            <person name="Lawrence C."/>
            <person name="McCue L.A."/>
            <person name="DiChristina T."/>
            <person name="Nealson K."/>
            <person name="Fredrickson J.K."/>
            <person name="Woyke T."/>
        </authorList>
    </citation>
    <scope>NUCLEOTIDE SEQUENCE [LARGE SCALE GENOMIC DNA]</scope>
    <source>
        <strain evidence="13 14">200</strain>
    </source>
</reference>
<dbReference type="KEGG" id="shp:Sput200_0083"/>
<proteinExistence type="inferred from homology"/>
<evidence type="ECO:0000256" key="4">
    <source>
        <dbReference type="ARBA" id="ARBA00022692"/>
    </source>
</evidence>
<dbReference type="Proteomes" id="UP000008209">
    <property type="component" value="Chromosome"/>
</dbReference>
<evidence type="ECO:0000256" key="7">
    <source>
        <dbReference type="ARBA" id="ARBA00023237"/>
    </source>
</evidence>
<dbReference type="Gene3D" id="2.40.170.20">
    <property type="entry name" value="TonB-dependent receptor, beta-barrel domain"/>
    <property type="match status" value="1"/>
</dbReference>
<dbReference type="PATRIC" id="fig|399804.5.peg.84"/>
<dbReference type="OrthoDB" id="9764669at2"/>
<evidence type="ECO:0000256" key="3">
    <source>
        <dbReference type="ARBA" id="ARBA00022452"/>
    </source>
</evidence>
<keyword evidence="2 8" id="KW-0813">Transport</keyword>
<gene>
    <name evidence="13" type="ordered locus">Sput200_0083</name>
</gene>
<evidence type="ECO:0000256" key="1">
    <source>
        <dbReference type="ARBA" id="ARBA00004571"/>
    </source>
</evidence>
<protein>
    <submittedName>
        <fullName evidence="13">TonB-dependent receptor plug</fullName>
    </submittedName>
</protein>
<feature type="domain" description="TonB-dependent receptor plug" evidence="11">
    <location>
        <begin position="51"/>
        <end position="153"/>
    </location>
</feature>